<dbReference type="Gene3D" id="3.40.50.1100">
    <property type="match status" value="2"/>
</dbReference>
<dbReference type="InterPro" id="IPR036052">
    <property type="entry name" value="TrpB-like_PALP_sf"/>
</dbReference>
<dbReference type="EMBL" id="CAJRAY010000085">
    <property type="protein sequence ID" value="CAG5091851.1"/>
    <property type="molecule type" value="Genomic_DNA"/>
</dbReference>
<evidence type="ECO:0000256" key="2">
    <source>
        <dbReference type="ARBA" id="ARBA00005517"/>
    </source>
</evidence>
<dbReference type="EC" id="4.2.3.1" evidence="7 8"/>
<evidence type="ECO:0000256" key="5">
    <source>
        <dbReference type="ARBA" id="ARBA00023239"/>
    </source>
</evidence>
<evidence type="ECO:0000313" key="11">
    <source>
        <dbReference type="Proteomes" id="UP000681526"/>
    </source>
</evidence>
<evidence type="ECO:0000313" key="10">
    <source>
        <dbReference type="EMBL" id="CAG5091851.1"/>
    </source>
</evidence>
<dbReference type="SUPFAM" id="SSF53686">
    <property type="entry name" value="Tryptophan synthase beta subunit-like PLP-dependent enzymes"/>
    <property type="match status" value="1"/>
</dbReference>
<evidence type="ECO:0000256" key="4">
    <source>
        <dbReference type="ARBA" id="ARBA00022898"/>
    </source>
</evidence>
<sequence>MELVCIECGKARRPENLFPMSCECGGLLEVRHDFRRADAEKLRALFDSRLALRTGPYASGVWRYKELIDPEVEEAHIVTRGEGNTGLYDCAPAARYAGVRKVWLKAQGENPSGSFKDNGMTVAVSRGAAAGFRTLACASTGNTASSLAMYAAWAGLRCLVLVPPGGVADGKLAQTIAYGAEVYGIEGGYDIGVRLLNRYGEELGFYVCNSFNPFRIEGQKSIVIEAAHQLGWSLPDWIVLPGGALSNASALGKGLLEMKAIGLIDRVPRIAVVQAEGASPFHRMIASGGGELVPEPEPRTAASAIRIGNPPSWRKAARVLRECNGVTCAVSDGEIMAAKRVIDRSGIGCEPAAAAGLAGLKMLAEGGTIGRDETALVVLTGHLLKDADAIRMPVPGPALEPLAPDELLARLASVR</sequence>
<evidence type="ECO:0000259" key="9">
    <source>
        <dbReference type="Pfam" id="PF00291"/>
    </source>
</evidence>
<name>A0ABN7S8V6_THEXY</name>
<proteinExistence type="inferred from homology"/>
<feature type="domain" description="Tryptophan synthase beta chain-like PALP" evidence="9">
    <location>
        <begin position="78"/>
        <end position="381"/>
    </location>
</feature>
<keyword evidence="8" id="KW-0791">Threonine biosynthesis</keyword>
<dbReference type="InterPro" id="IPR050147">
    <property type="entry name" value="Ser/Thr_Dehydratase"/>
</dbReference>
<evidence type="ECO:0000256" key="7">
    <source>
        <dbReference type="NCBIfam" id="TIGR00260"/>
    </source>
</evidence>
<comment type="cofactor">
    <cofactor evidence="1 8">
        <name>pyridoxal 5'-phosphate</name>
        <dbReference type="ChEBI" id="CHEBI:597326"/>
    </cofactor>
</comment>
<dbReference type="NCBIfam" id="TIGR00260">
    <property type="entry name" value="thrC"/>
    <property type="match status" value="1"/>
</dbReference>
<evidence type="ECO:0000256" key="6">
    <source>
        <dbReference type="ARBA" id="ARBA00049144"/>
    </source>
</evidence>
<keyword evidence="5 8" id="KW-0456">Lyase</keyword>
<protein>
    <recommendedName>
        <fullName evidence="3 7">Threonine synthase</fullName>
        <ecNumber evidence="7 8">4.2.3.1</ecNumber>
    </recommendedName>
</protein>
<keyword evidence="11" id="KW-1185">Reference proteome</keyword>
<dbReference type="InterPro" id="IPR001926">
    <property type="entry name" value="TrpB-like_PALP"/>
</dbReference>
<dbReference type="GO" id="GO:0004795">
    <property type="term" value="F:threonine synthase activity"/>
    <property type="evidence" value="ECO:0007669"/>
    <property type="project" value="UniProtKB-EC"/>
</dbReference>
<evidence type="ECO:0000256" key="8">
    <source>
        <dbReference type="PIRNR" id="PIRNR038945"/>
    </source>
</evidence>
<comment type="similarity">
    <text evidence="2 8">Belongs to the threonine synthase family.</text>
</comment>
<comment type="function">
    <text evidence="8">Catalyzes the gamma-elimination of phosphate from L-phosphohomoserine and the beta-addition of water to produce L-threonine.</text>
</comment>
<dbReference type="PIRSF" id="PIRSF038945">
    <property type="entry name" value="Thr_synthase"/>
    <property type="match status" value="1"/>
</dbReference>
<dbReference type="Pfam" id="PF00291">
    <property type="entry name" value="PALP"/>
    <property type="match status" value="1"/>
</dbReference>
<reference evidence="10 11" key="1">
    <citation type="submission" date="2021-04" db="EMBL/GenBank/DDBJ databases">
        <authorList>
            <person name="Rakotoarivonina H."/>
        </authorList>
    </citation>
    <scope>NUCLEOTIDE SEQUENCE [LARGE SCALE GENOMIC DNA]</scope>
    <source>
        <strain evidence="10 11">XE</strain>
    </source>
</reference>
<dbReference type="Proteomes" id="UP000681526">
    <property type="component" value="Unassembled WGS sequence"/>
</dbReference>
<keyword evidence="8" id="KW-0028">Amino-acid biosynthesis</keyword>
<keyword evidence="4 8" id="KW-0663">Pyridoxal phosphate</keyword>
<dbReference type="RefSeq" id="WP_213485943.1">
    <property type="nucleotide sequence ID" value="NZ_CAJRAY010000085.1"/>
</dbReference>
<comment type="pathway">
    <text evidence="8">Amino-acid biosynthesis; L-threonine biosynthesis; L-threonine from L-aspartate: step 5/5.</text>
</comment>
<comment type="catalytic activity">
    <reaction evidence="6 8">
        <text>O-phospho-L-homoserine + H2O = L-threonine + phosphate</text>
        <dbReference type="Rhea" id="RHEA:10840"/>
        <dbReference type="ChEBI" id="CHEBI:15377"/>
        <dbReference type="ChEBI" id="CHEBI:43474"/>
        <dbReference type="ChEBI" id="CHEBI:57590"/>
        <dbReference type="ChEBI" id="CHEBI:57926"/>
        <dbReference type="EC" id="4.2.3.1"/>
    </reaction>
</comment>
<dbReference type="PANTHER" id="PTHR48078">
    <property type="entry name" value="THREONINE DEHYDRATASE, MITOCHONDRIAL-RELATED"/>
    <property type="match status" value="1"/>
</dbReference>
<dbReference type="InterPro" id="IPR026260">
    <property type="entry name" value="Thr_Synthase_bac/arc"/>
</dbReference>
<organism evidence="10 11">
    <name type="scientific">Thermobacillus xylanilyticus</name>
    <dbReference type="NCBI Taxonomy" id="76633"/>
    <lineage>
        <taxon>Bacteria</taxon>
        <taxon>Bacillati</taxon>
        <taxon>Bacillota</taxon>
        <taxon>Bacilli</taxon>
        <taxon>Bacillales</taxon>
        <taxon>Paenibacillaceae</taxon>
        <taxon>Thermobacillus</taxon>
    </lineage>
</organism>
<dbReference type="InterPro" id="IPR004450">
    <property type="entry name" value="Thr_synthase-like"/>
</dbReference>
<gene>
    <name evidence="10" type="primary">txxe 3501-thrC</name>
    <name evidence="10" type="ORF">TXXE_16720</name>
</gene>
<accession>A0ABN7S8V6</accession>
<dbReference type="PANTHER" id="PTHR48078:SF6">
    <property type="entry name" value="L-THREONINE DEHYDRATASE CATABOLIC TDCB"/>
    <property type="match status" value="1"/>
</dbReference>
<dbReference type="CDD" id="cd01563">
    <property type="entry name" value="Thr-synth_1"/>
    <property type="match status" value="1"/>
</dbReference>
<evidence type="ECO:0000256" key="1">
    <source>
        <dbReference type="ARBA" id="ARBA00001933"/>
    </source>
</evidence>
<comment type="caution">
    <text evidence="10">The sequence shown here is derived from an EMBL/GenBank/DDBJ whole genome shotgun (WGS) entry which is preliminary data.</text>
</comment>
<evidence type="ECO:0000256" key="3">
    <source>
        <dbReference type="ARBA" id="ARBA00018679"/>
    </source>
</evidence>